<keyword evidence="2" id="KW-1185">Reference proteome</keyword>
<name>A0A2S5A532_9SPHI</name>
<evidence type="ECO:0008006" key="3">
    <source>
        <dbReference type="Google" id="ProtNLM"/>
    </source>
</evidence>
<sequence>MRRLITFTIAIGLILLGVISCQPEDVKPVGEPVNIISAMAGNWTVSKVIQFDNDAVKKGFPYQQLDITDLYPYTTMKLTLNTDGSGQPSTFTFDPGSSPSLIPIASGNWEVDDELAPKTINLSDGTNEAEIEVGNYTTLRENELVLKVVKKLSDKPVVTYEYHFKK</sequence>
<evidence type="ECO:0000313" key="2">
    <source>
        <dbReference type="Proteomes" id="UP000236893"/>
    </source>
</evidence>
<dbReference type="EMBL" id="PQVF01000004">
    <property type="protein sequence ID" value="POY37397.1"/>
    <property type="molecule type" value="Genomic_DNA"/>
</dbReference>
<gene>
    <name evidence="1" type="ORF">C3K47_06445</name>
</gene>
<dbReference type="OrthoDB" id="762635at2"/>
<reference evidence="1 2" key="1">
    <citation type="submission" date="2018-01" db="EMBL/GenBank/DDBJ databases">
        <authorList>
            <person name="Gaut B.S."/>
            <person name="Morton B.R."/>
            <person name="Clegg M.T."/>
            <person name="Duvall M.R."/>
        </authorList>
    </citation>
    <scope>NUCLEOTIDE SEQUENCE [LARGE SCALE GENOMIC DNA]</scope>
    <source>
        <strain evidence="1 2">HR-AV</strain>
    </source>
</reference>
<organism evidence="1 2">
    <name type="scientific">Solitalea longa</name>
    <dbReference type="NCBI Taxonomy" id="2079460"/>
    <lineage>
        <taxon>Bacteria</taxon>
        <taxon>Pseudomonadati</taxon>
        <taxon>Bacteroidota</taxon>
        <taxon>Sphingobacteriia</taxon>
        <taxon>Sphingobacteriales</taxon>
        <taxon>Sphingobacteriaceae</taxon>
        <taxon>Solitalea</taxon>
    </lineage>
</organism>
<dbReference type="AlphaFoldDB" id="A0A2S5A532"/>
<evidence type="ECO:0000313" key="1">
    <source>
        <dbReference type="EMBL" id="POY37397.1"/>
    </source>
</evidence>
<proteinExistence type="predicted"/>
<dbReference type="RefSeq" id="WP_103788305.1">
    <property type="nucleotide sequence ID" value="NZ_PQVF01000004.1"/>
</dbReference>
<comment type="caution">
    <text evidence="1">The sequence shown here is derived from an EMBL/GenBank/DDBJ whole genome shotgun (WGS) entry which is preliminary data.</text>
</comment>
<dbReference type="Proteomes" id="UP000236893">
    <property type="component" value="Unassembled WGS sequence"/>
</dbReference>
<protein>
    <recommendedName>
        <fullName evidence="3">DUF5004 domain-containing protein</fullName>
    </recommendedName>
</protein>
<dbReference type="PROSITE" id="PS51257">
    <property type="entry name" value="PROKAR_LIPOPROTEIN"/>
    <property type="match status" value="1"/>
</dbReference>
<accession>A0A2S5A532</accession>